<dbReference type="AlphaFoldDB" id="A0A2N6SXL0"/>
<dbReference type="Gene3D" id="2.40.30.10">
    <property type="entry name" value="Translation factors"/>
    <property type="match status" value="1"/>
</dbReference>
<dbReference type="Pfam" id="PF00970">
    <property type="entry name" value="FAD_binding_6"/>
    <property type="match status" value="1"/>
</dbReference>
<name>A0A2N6SXL0_9CORY</name>
<dbReference type="Gene3D" id="3.40.50.80">
    <property type="entry name" value="Nucleotide-binding domain of ferredoxin-NADP reductase (FNR) module"/>
    <property type="match status" value="1"/>
</dbReference>
<sequence>MEHTRRPTHDTPERHARTDGPATFTGRVLEVQRRTRDIAVIRVHCPEPIPFTVGQHIPIRSPLAPGTWRDYSPALPPNPEGLLEFHVRIVDGGAESRPLVATSRPGDEWTFGTPRGSLGDVLRAYGTELDDDPAPGRHHLPAPDPRDILMIAGGTGLAPLRAILLEAADLPAPPKIDLVYGARTPGALYDLRTVIEMSRNLPNLTVTTAVEKRDDAPLTRPGPYSSHPAAPMPRLGVAADVAVRLHRDGGLAGKTVLIAGRGEMIEATRERLVAAGADPRFIHHDPVAKTTASRGAGRADLD</sequence>
<accession>A0A2N6SXL0</accession>
<evidence type="ECO:0000256" key="3">
    <source>
        <dbReference type="ARBA" id="ARBA00023014"/>
    </source>
</evidence>
<dbReference type="Pfam" id="PF00175">
    <property type="entry name" value="NAD_binding_1"/>
    <property type="match status" value="1"/>
</dbReference>
<comment type="cofactor">
    <cofactor evidence="1">
        <name>FAD</name>
        <dbReference type="ChEBI" id="CHEBI:57692"/>
    </cofactor>
</comment>
<keyword evidence="2" id="KW-0001">2Fe-2S</keyword>
<protein>
    <recommendedName>
        <fullName evidence="5">FAD-binding FR-type domain-containing protein</fullName>
    </recommendedName>
</protein>
<evidence type="ECO:0000256" key="2">
    <source>
        <dbReference type="ARBA" id="ARBA00022714"/>
    </source>
</evidence>
<dbReference type="PROSITE" id="PS51384">
    <property type="entry name" value="FAD_FR"/>
    <property type="match status" value="1"/>
</dbReference>
<dbReference type="EMBL" id="PNHF01000020">
    <property type="protein sequence ID" value="PMC61808.1"/>
    <property type="molecule type" value="Genomic_DNA"/>
</dbReference>
<reference evidence="6 7" key="1">
    <citation type="submission" date="2017-09" db="EMBL/GenBank/DDBJ databases">
        <title>Bacterial strain isolated from the female urinary microbiota.</title>
        <authorList>
            <person name="Thomas-White K."/>
            <person name="Kumar N."/>
            <person name="Forster S."/>
            <person name="Putonti C."/>
            <person name="Lawley T."/>
            <person name="Wolfe A.J."/>
        </authorList>
    </citation>
    <scope>NUCLEOTIDE SEQUENCE [LARGE SCALE GENOMIC DNA]</scope>
    <source>
        <strain evidence="6 7">UMB0908</strain>
    </source>
</reference>
<dbReference type="SUPFAM" id="SSF63380">
    <property type="entry name" value="Riboflavin synthase domain-like"/>
    <property type="match status" value="1"/>
</dbReference>
<feature type="compositionally biased region" description="Basic and acidic residues" evidence="4">
    <location>
        <begin position="1"/>
        <end position="18"/>
    </location>
</feature>
<dbReference type="Proteomes" id="UP000235363">
    <property type="component" value="Unassembled WGS sequence"/>
</dbReference>
<organism evidence="6 7">
    <name type="scientific">Corynebacterium xerosis</name>
    <dbReference type="NCBI Taxonomy" id="1725"/>
    <lineage>
        <taxon>Bacteria</taxon>
        <taxon>Bacillati</taxon>
        <taxon>Actinomycetota</taxon>
        <taxon>Actinomycetes</taxon>
        <taxon>Mycobacteriales</taxon>
        <taxon>Corynebacteriaceae</taxon>
        <taxon>Corynebacterium</taxon>
    </lineage>
</organism>
<keyword evidence="2" id="KW-0408">Iron</keyword>
<dbReference type="GO" id="GO:0016491">
    <property type="term" value="F:oxidoreductase activity"/>
    <property type="evidence" value="ECO:0007669"/>
    <property type="project" value="InterPro"/>
</dbReference>
<dbReference type="SUPFAM" id="SSF52343">
    <property type="entry name" value="Ferredoxin reductase-like, C-terminal NADP-linked domain"/>
    <property type="match status" value="1"/>
</dbReference>
<evidence type="ECO:0000256" key="1">
    <source>
        <dbReference type="ARBA" id="ARBA00001974"/>
    </source>
</evidence>
<evidence type="ECO:0000313" key="6">
    <source>
        <dbReference type="EMBL" id="PMC61808.1"/>
    </source>
</evidence>
<evidence type="ECO:0000259" key="5">
    <source>
        <dbReference type="PROSITE" id="PS51384"/>
    </source>
</evidence>
<feature type="region of interest" description="Disordered" evidence="4">
    <location>
        <begin position="1"/>
        <end position="21"/>
    </location>
</feature>
<dbReference type="InterPro" id="IPR017938">
    <property type="entry name" value="Riboflavin_synthase-like_b-brl"/>
</dbReference>
<gene>
    <name evidence="6" type="ORF">CJ204_08820</name>
</gene>
<keyword evidence="2" id="KW-0479">Metal-binding</keyword>
<evidence type="ECO:0000313" key="7">
    <source>
        <dbReference type="Proteomes" id="UP000235363"/>
    </source>
</evidence>
<dbReference type="GO" id="GO:0051537">
    <property type="term" value="F:2 iron, 2 sulfur cluster binding"/>
    <property type="evidence" value="ECO:0007669"/>
    <property type="project" value="UniProtKB-KW"/>
</dbReference>
<dbReference type="RefSeq" id="WP_102213543.1">
    <property type="nucleotide sequence ID" value="NZ_PNHF01000020.1"/>
</dbReference>
<dbReference type="PANTHER" id="PTHR47354">
    <property type="entry name" value="NADH OXIDOREDUCTASE HCR"/>
    <property type="match status" value="1"/>
</dbReference>
<comment type="caution">
    <text evidence="6">The sequence shown here is derived from an EMBL/GenBank/DDBJ whole genome shotgun (WGS) entry which is preliminary data.</text>
</comment>
<dbReference type="InterPro" id="IPR039261">
    <property type="entry name" value="FNR_nucleotide-bd"/>
</dbReference>
<proteinExistence type="predicted"/>
<evidence type="ECO:0000256" key="4">
    <source>
        <dbReference type="SAM" id="MobiDB-lite"/>
    </source>
</evidence>
<dbReference type="PANTHER" id="PTHR47354:SF5">
    <property type="entry name" value="PROTEIN RFBI"/>
    <property type="match status" value="1"/>
</dbReference>
<feature type="domain" description="FAD-binding FR-type" evidence="5">
    <location>
        <begin position="21"/>
        <end position="121"/>
    </location>
</feature>
<dbReference type="InterPro" id="IPR017927">
    <property type="entry name" value="FAD-bd_FR_type"/>
</dbReference>
<dbReference type="InterPro" id="IPR050415">
    <property type="entry name" value="MRET"/>
</dbReference>
<dbReference type="InterPro" id="IPR001433">
    <property type="entry name" value="OxRdtase_FAD/NAD-bd"/>
</dbReference>
<dbReference type="InterPro" id="IPR008333">
    <property type="entry name" value="Cbr1-like_FAD-bd_dom"/>
</dbReference>
<keyword evidence="3" id="KW-0411">Iron-sulfur</keyword>